<dbReference type="SMART" id="SM00220">
    <property type="entry name" value="S_TKc"/>
    <property type="match status" value="1"/>
</dbReference>
<comment type="caution">
    <text evidence="2">The sequence shown here is derived from an EMBL/GenBank/DDBJ whole genome shotgun (WGS) entry which is preliminary data.</text>
</comment>
<dbReference type="Gene3D" id="3.30.200.20">
    <property type="entry name" value="Phosphorylase Kinase, domain 1"/>
    <property type="match status" value="1"/>
</dbReference>
<gene>
    <name evidence="2" type="primary">prkC_3</name>
    <name evidence="2" type="ORF">HOV93_49350</name>
</gene>
<dbReference type="PANTHER" id="PTHR44329">
    <property type="entry name" value="SERINE/THREONINE-PROTEIN KINASE TNNI3K-RELATED"/>
    <property type="match status" value="1"/>
</dbReference>
<protein>
    <submittedName>
        <fullName evidence="2">Serine/threonine-protein kinase PrkC</fullName>
        <ecNumber evidence="2">2.7.11.1</ecNumber>
    </submittedName>
</protein>
<dbReference type="Gene3D" id="1.10.510.10">
    <property type="entry name" value="Transferase(Phosphotransferase) domain 1"/>
    <property type="match status" value="1"/>
</dbReference>
<evidence type="ECO:0000259" key="1">
    <source>
        <dbReference type="PROSITE" id="PS50011"/>
    </source>
</evidence>
<organism evidence="2 3">
    <name type="scientific">Bremerella alba</name>
    <dbReference type="NCBI Taxonomy" id="980252"/>
    <lineage>
        <taxon>Bacteria</taxon>
        <taxon>Pseudomonadati</taxon>
        <taxon>Planctomycetota</taxon>
        <taxon>Planctomycetia</taxon>
        <taxon>Pirellulales</taxon>
        <taxon>Pirellulaceae</taxon>
        <taxon>Bremerella</taxon>
    </lineage>
</organism>
<feature type="domain" description="Protein kinase" evidence="1">
    <location>
        <begin position="42"/>
        <end position="302"/>
    </location>
</feature>
<accession>A0A7V8VA35</accession>
<proteinExistence type="predicted"/>
<keyword evidence="3" id="KW-1185">Reference proteome</keyword>
<dbReference type="PANTHER" id="PTHR44329:SF214">
    <property type="entry name" value="PROTEIN KINASE DOMAIN-CONTAINING PROTEIN"/>
    <property type="match status" value="1"/>
</dbReference>
<dbReference type="CDD" id="cd14014">
    <property type="entry name" value="STKc_PknB_like"/>
    <property type="match status" value="1"/>
</dbReference>
<reference evidence="2 3" key="1">
    <citation type="submission" date="2020-05" db="EMBL/GenBank/DDBJ databases">
        <title>Bremerella alba sp. nov., a novel planctomycete isolated from the surface of the macroalga Fucus spiralis.</title>
        <authorList>
            <person name="Godinho O."/>
            <person name="Botelho R."/>
            <person name="Albuquerque L."/>
            <person name="Wiegand S."/>
            <person name="Da Costa M.S."/>
            <person name="Lobo-Da-Cunha A."/>
            <person name="Jogler C."/>
            <person name="Lage O.M."/>
        </authorList>
    </citation>
    <scope>NUCLEOTIDE SEQUENCE [LARGE SCALE GENOMIC DNA]</scope>
    <source>
        <strain evidence="2 3">FF15</strain>
    </source>
</reference>
<keyword evidence="2" id="KW-0418">Kinase</keyword>
<dbReference type="Pfam" id="PF00069">
    <property type="entry name" value="Pkinase"/>
    <property type="match status" value="1"/>
</dbReference>
<sequence length="319" mass="35342">MVFIGVFWPRIGSESHVLTTIGTSPSFSPTRRRSPRCLYGSWQVGPQLGEGTYFRVFRARPSEGVFNGWDFALKTIRPEFKGDRLLIQRMAREADAGSEITSAHIVPVIDSRTGSFVVMPRVWGQTLSHILAAGQAFPLSSAVWTARQLAQGLMHVHEARWIHGDVKPDNIVLSNTGHATLIDLGFAQRVDLSLPCTSRKCDRQGTLRYLPPEMLTTSVPILPQADTYSLGVILFELITGRQLYDQTSTKAIVQAQLSQRAPNVRSLVPHVPGSLDKLVSQMLAKDPLRRPWPDAALVQELAAVEIELLSPDPQMQFVA</sequence>
<keyword evidence="2" id="KW-0808">Transferase</keyword>
<dbReference type="EC" id="2.7.11.1" evidence="2"/>
<dbReference type="GO" id="GO:0004674">
    <property type="term" value="F:protein serine/threonine kinase activity"/>
    <property type="evidence" value="ECO:0007669"/>
    <property type="project" value="UniProtKB-EC"/>
</dbReference>
<dbReference type="AlphaFoldDB" id="A0A7V8VA35"/>
<dbReference type="PROSITE" id="PS50011">
    <property type="entry name" value="PROTEIN_KINASE_DOM"/>
    <property type="match status" value="1"/>
</dbReference>
<dbReference type="GO" id="GO:0005524">
    <property type="term" value="F:ATP binding"/>
    <property type="evidence" value="ECO:0007669"/>
    <property type="project" value="InterPro"/>
</dbReference>
<dbReference type="SUPFAM" id="SSF56112">
    <property type="entry name" value="Protein kinase-like (PK-like)"/>
    <property type="match status" value="1"/>
</dbReference>
<evidence type="ECO:0000313" key="2">
    <source>
        <dbReference type="EMBL" id="MBA2117733.1"/>
    </source>
</evidence>
<dbReference type="InterPro" id="IPR011009">
    <property type="entry name" value="Kinase-like_dom_sf"/>
</dbReference>
<evidence type="ECO:0000313" key="3">
    <source>
        <dbReference type="Proteomes" id="UP000551616"/>
    </source>
</evidence>
<dbReference type="InterPro" id="IPR000719">
    <property type="entry name" value="Prot_kinase_dom"/>
</dbReference>
<name>A0A7V8VA35_9BACT</name>
<dbReference type="InterPro" id="IPR051681">
    <property type="entry name" value="Ser/Thr_Kinases-Pseudokinases"/>
</dbReference>
<dbReference type="EMBL" id="JABRWO010000019">
    <property type="protein sequence ID" value="MBA2117733.1"/>
    <property type="molecule type" value="Genomic_DNA"/>
</dbReference>
<dbReference type="Proteomes" id="UP000551616">
    <property type="component" value="Unassembled WGS sequence"/>
</dbReference>